<dbReference type="PROSITE" id="PS51450">
    <property type="entry name" value="LRR"/>
    <property type="match status" value="1"/>
</dbReference>
<dbReference type="GO" id="GO:0009986">
    <property type="term" value="C:cell surface"/>
    <property type="evidence" value="ECO:0007669"/>
    <property type="project" value="TreeGrafter"/>
</dbReference>
<evidence type="ECO:0000313" key="6">
    <source>
        <dbReference type="Proteomes" id="UP001221898"/>
    </source>
</evidence>
<dbReference type="Gene3D" id="3.80.10.10">
    <property type="entry name" value="Ribonuclease Inhibitor"/>
    <property type="match status" value="1"/>
</dbReference>
<dbReference type="EMBL" id="JAINUG010000072">
    <property type="protein sequence ID" value="KAJ8401207.1"/>
    <property type="molecule type" value="Genomic_DNA"/>
</dbReference>
<evidence type="ECO:0000256" key="3">
    <source>
        <dbReference type="ARBA" id="ARBA00022737"/>
    </source>
</evidence>
<evidence type="ECO:0000313" key="5">
    <source>
        <dbReference type="EMBL" id="KAJ8401207.1"/>
    </source>
</evidence>
<gene>
    <name evidence="5" type="ORF">AAFF_G00387890</name>
</gene>
<dbReference type="PANTHER" id="PTHR45842">
    <property type="entry name" value="SYNAPTIC ADHESION-LIKE MOLECULE SALM"/>
    <property type="match status" value="1"/>
</dbReference>
<dbReference type="InterPro" id="IPR001611">
    <property type="entry name" value="Leu-rich_rpt"/>
</dbReference>
<sequence length="184" mass="20556">MDKVLCSLLLLGTTVMMAHACPKYCVCQNLSESLGTLCPSKGLLFVPLDIDRRTVELRLGGNFIIKITQQDFANMSGLVDLTLSRNTISSIQPFSFIDLETLRSLHLDSNRLTEIGGDDLRGLVNLQHLIVNNNQLSQISKEAFDDLMLTWRTWISLITICEECPGIPYARWSTCTSSAWTTTL</sequence>
<dbReference type="Pfam" id="PF13855">
    <property type="entry name" value="LRR_8"/>
    <property type="match status" value="1"/>
</dbReference>
<dbReference type="AlphaFoldDB" id="A0AAD7SEP1"/>
<dbReference type="InterPro" id="IPR050467">
    <property type="entry name" value="LRFN"/>
</dbReference>
<evidence type="ECO:0000256" key="4">
    <source>
        <dbReference type="SAM" id="SignalP"/>
    </source>
</evidence>
<dbReference type="SUPFAM" id="SSF52058">
    <property type="entry name" value="L domain-like"/>
    <property type="match status" value="1"/>
</dbReference>
<keyword evidence="3" id="KW-0677">Repeat</keyword>
<dbReference type="PANTHER" id="PTHR45842:SF6">
    <property type="entry name" value="LEUCINE-RICH REPEAT AND FIBRONECTIN TYPE-III DOMAIN-CONTAINING PROTEIN 2"/>
    <property type="match status" value="1"/>
</dbReference>
<name>A0AAD7SEP1_9TELE</name>
<evidence type="ECO:0000256" key="1">
    <source>
        <dbReference type="ARBA" id="ARBA00022614"/>
    </source>
</evidence>
<reference evidence="5" key="1">
    <citation type="journal article" date="2023" name="Science">
        <title>Genome structures resolve the early diversification of teleost fishes.</title>
        <authorList>
            <person name="Parey E."/>
            <person name="Louis A."/>
            <person name="Montfort J."/>
            <person name="Bouchez O."/>
            <person name="Roques C."/>
            <person name="Iampietro C."/>
            <person name="Lluch J."/>
            <person name="Castinel A."/>
            <person name="Donnadieu C."/>
            <person name="Desvignes T."/>
            <person name="Floi Bucao C."/>
            <person name="Jouanno E."/>
            <person name="Wen M."/>
            <person name="Mejri S."/>
            <person name="Dirks R."/>
            <person name="Jansen H."/>
            <person name="Henkel C."/>
            <person name="Chen W.J."/>
            <person name="Zahm M."/>
            <person name="Cabau C."/>
            <person name="Klopp C."/>
            <person name="Thompson A.W."/>
            <person name="Robinson-Rechavi M."/>
            <person name="Braasch I."/>
            <person name="Lecointre G."/>
            <person name="Bobe J."/>
            <person name="Postlethwait J.H."/>
            <person name="Berthelot C."/>
            <person name="Roest Crollius H."/>
            <person name="Guiguen Y."/>
        </authorList>
    </citation>
    <scope>NUCLEOTIDE SEQUENCE</scope>
    <source>
        <strain evidence="5">NC1722</strain>
    </source>
</reference>
<dbReference type="FunFam" id="3.80.10.10:FF:000045">
    <property type="entry name" value="Leucine-rich repeat and fibronectin type III domain-containing 2"/>
    <property type="match status" value="1"/>
</dbReference>
<dbReference type="Proteomes" id="UP001221898">
    <property type="component" value="Unassembled WGS sequence"/>
</dbReference>
<evidence type="ECO:0008006" key="7">
    <source>
        <dbReference type="Google" id="ProtNLM"/>
    </source>
</evidence>
<organism evidence="5 6">
    <name type="scientific">Aldrovandia affinis</name>
    <dbReference type="NCBI Taxonomy" id="143900"/>
    <lineage>
        <taxon>Eukaryota</taxon>
        <taxon>Metazoa</taxon>
        <taxon>Chordata</taxon>
        <taxon>Craniata</taxon>
        <taxon>Vertebrata</taxon>
        <taxon>Euteleostomi</taxon>
        <taxon>Actinopterygii</taxon>
        <taxon>Neopterygii</taxon>
        <taxon>Teleostei</taxon>
        <taxon>Notacanthiformes</taxon>
        <taxon>Halosauridae</taxon>
        <taxon>Aldrovandia</taxon>
    </lineage>
</organism>
<dbReference type="InterPro" id="IPR032675">
    <property type="entry name" value="LRR_dom_sf"/>
</dbReference>
<keyword evidence="1" id="KW-0433">Leucine-rich repeat</keyword>
<dbReference type="GO" id="GO:0098839">
    <property type="term" value="C:postsynaptic density membrane"/>
    <property type="evidence" value="ECO:0007669"/>
    <property type="project" value="TreeGrafter"/>
</dbReference>
<dbReference type="InterPro" id="IPR003591">
    <property type="entry name" value="Leu-rich_rpt_typical-subtyp"/>
</dbReference>
<evidence type="ECO:0000256" key="2">
    <source>
        <dbReference type="ARBA" id="ARBA00022729"/>
    </source>
</evidence>
<dbReference type="Pfam" id="PF00560">
    <property type="entry name" value="LRR_1"/>
    <property type="match status" value="1"/>
</dbReference>
<proteinExistence type="predicted"/>
<accession>A0AAD7SEP1</accession>
<feature type="signal peptide" evidence="4">
    <location>
        <begin position="1"/>
        <end position="20"/>
    </location>
</feature>
<feature type="chain" id="PRO_5042021855" description="LRRNT domain-containing protein" evidence="4">
    <location>
        <begin position="21"/>
        <end position="184"/>
    </location>
</feature>
<keyword evidence="6" id="KW-1185">Reference proteome</keyword>
<protein>
    <recommendedName>
        <fullName evidence="7">LRRNT domain-containing protein</fullName>
    </recommendedName>
</protein>
<comment type="caution">
    <text evidence="5">The sequence shown here is derived from an EMBL/GenBank/DDBJ whole genome shotgun (WGS) entry which is preliminary data.</text>
</comment>
<keyword evidence="2 4" id="KW-0732">Signal</keyword>
<dbReference type="SMART" id="SM00369">
    <property type="entry name" value="LRR_TYP"/>
    <property type="match status" value="3"/>
</dbReference>